<accession>A0A0B3S154</accession>
<comment type="subcellular location">
    <subcellularLocation>
        <location evidence="1">Membrane</location>
        <topology evidence="1">Multi-pass membrane protein</topology>
    </subcellularLocation>
</comment>
<keyword evidence="4 5" id="KW-0472">Membrane</keyword>
<organism evidence="7 8">
    <name type="scientific">Mameliella alba</name>
    <dbReference type="NCBI Taxonomy" id="561184"/>
    <lineage>
        <taxon>Bacteria</taxon>
        <taxon>Pseudomonadati</taxon>
        <taxon>Pseudomonadota</taxon>
        <taxon>Alphaproteobacteria</taxon>
        <taxon>Rhodobacterales</taxon>
        <taxon>Roseobacteraceae</taxon>
        <taxon>Mameliella</taxon>
    </lineage>
</organism>
<dbReference type="RefSeq" id="WP_223306165.1">
    <property type="nucleotide sequence ID" value="NZ_JSUQ01000004.1"/>
</dbReference>
<evidence type="ECO:0000313" key="8">
    <source>
        <dbReference type="Proteomes" id="UP000030960"/>
    </source>
</evidence>
<dbReference type="InterPro" id="IPR010432">
    <property type="entry name" value="RDD"/>
</dbReference>
<name>A0A0B3S154_9RHOB</name>
<evidence type="ECO:0000256" key="4">
    <source>
        <dbReference type="ARBA" id="ARBA00023136"/>
    </source>
</evidence>
<keyword evidence="2 5" id="KW-0812">Transmembrane</keyword>
<keyword evidence="8" id="KW-1185">Reference proteome</keyword>
<feature type="transmembrane region" description="Helical" evidence="5">
    <location>
        <begin position="105"/>
        <end position="126"/>
    </location>
</feature>
<dbReference type="STRING" id="561184.SAMN05216376_101549"/>
<evidence type="ECO:0000259" key="6">
    <source>
        <dbReference type="Pfam" id="PF06271"/>
    </source>
</evidence>
<feature type="transmembrane region" description="Helical" evidence="5">
    <location>
        <begin position="35"/>
        <end position="66"/>
    </location>
</feature>
<dbReference type="PATRIC" id="fig|1515334.3.peg.1277"/>
<evidence type="ECO:0000313" key="7">
    <source>
        <dbReference type="EMBL" id="KHQ54047.1"/>
    </source>
</evidence>
<dbReference type="Proteomes" id="UP000030960">
    <property type="component" value="Unassembled WGS sequence"/>
</dbReference>
<dbReference type="GO" id="GO:0016020">
    <property type="term" value="C:membrane"/>
    <property type="evidence" value="ECO:0007669"/>
    <property type="project" value="UniProtKB-SubCell"/>
</dbReference>
<evidence type="ECO:0000256" key="5">
    <source>
        <dbReference type="SAM" id="Phobius"/>
    </source>
</evidence>
<dbReference type="EMBL" id="JSUQ01000004">
    <property type="protein sequence ID" value="KHQ54047.1"/>
    <property type="molecule type" value="Genomic_DNA"/>
</dbReference>
<dbReference type="AlphaFoldDB" id="A0A0B3S154"/>
<comment type="caution">
    <text evidence="7">The sequence shown here is derived from an EMBL/GenBank/DDBJ whole genome shotgun (WGS) entry which is preliminary data.</text>
</comment>
<keyword evidence="3 5" id="KW-1133">Transmembrane helix</keyword>
<evidence type="ECO:0000256" key="2">
    <source>
        <dbReference type="ARBA" id="ARBA00022692"/>
    </source>
</evidence>
<reference evidence="7 8" key="1">
    <citation type="submission" date="2014-10" db="EMBL/GenBank/DDBJ databases">
        <title>Genome sequence of Ponticoccus sp. strain UMTAT08 isolated from clonal culture of toxic dinoflagellate Alexandrium tamiyavanichii.</title>
        <authorList>
            <person name="Gan H.Y."/>
            <person name="Muhd D.-D."/>
            <person name="Mohd Noor M.E."/>
            <person name="Yeong Y.S."/>
            <person name="Usup G."/>
        </authorList>
    </citation>
    <scope>NUCLEOTIDE SEQUENCE [LARGE SCALE GENOMIC DNA]</scope>
    <source>
        <strain evidence="7 8">UMTAT08</strain>
    </source>
</reference>
<protein>
    <submittedName>
        <fullName evidence="7">RDD family protein</fullName>
    </submittedName>
</protein>
<evidence type="ECO:0000256" key="1">
    <source>
        <dbReference type="ARBA" id="ARBA00004141"/>
    </source>
</evidence>
<evidence type="ECO:0000256" key="3">
    <source>
        <dbReference type="ARBA" id="ARBA00022989"/>
    </source>
</evidence>
<gene>
    <name evidence="7" type="ORF">OA50_01275</name>
</gene>
<sequence>MYSDTMSHLPDPDRQVAFYDGVTVKRGLAWVVDTVLISLITLPIAVFSIVGLFMLPLMFLVIGFLYRWMSIAGKSSTPGMRLMNIEFRNAWGERFDGGEAFLHTLGYTLIATTVILQIASIVLMFVSERGQGLHDMVLGTVALNRRA</sequence>
<dbReference type="Pfam" id="PF06271">
    <property type="entry name" value="RDD"/>
    <property type="match status" value="1"/>
</dbReference>
<proteinExistence type="predicted"/>
<feature type="domain" description="RDD" evidence="6">
    <location>
        <begin position="24"/>
        <end position="138"/>
    </location>
</feature>